<dbReference type="Proteomes" id="UP001732700">
    <property type="component" value="Chromosome 2C"/>
</dbReference>
<reference evidence="1" key="1">
    <citation type="submission" date="2021-05" db="EMBL/GenBank/DDBJ databases">
        <authorList>
            <person name="Scholz U."/>
            <person name="Mascher M."/>
            <person name="Fiebig A."/>
        </authorList>
    </citation>
    <scope>NUCLEOTIDE SEQUENCE [LARGE SCALE GENOMIC DNA]</scope>
</reference>
<proteinExistence type="predicted"/>
<evidence type="ECO:0000313" key="2">
    <source>
        <dbReference type="Proteomes" id="UP001732700"/>
    </source>
</evidence>
<keyword evidence="2" id="KW-1185">Reference proteome</keyword>
<reference evidence="1" key="2">
    <citation type="submission" date="2025-09" db="UniProtKB">
        <authorList>
            <consortium name="EnsemblPlants"/>
        </authorList>
    </citation>
    <scope>IDENTIFICATION</scope>
</reference>
<sequence length="198" mass="20542">MRVGIAPGLAVSLPCLAEPSRSPAEPSGAHLSHVPTTPLASSATGKDGSETPLIATAAATPQPIRDEPETLAPGSTPPRPPKIRRKTLAGVTGFVGFPVQRSSPRLKAKGRKLPMSKLAEQVLCQRLGIMGGDQVTEAAIAKFIQMFDGRLPDIAIMALRALFRLDCDFATAVEDALVAHGGASAVYQAGDTAVEVDA</sequence>
<name>A0ACD5UMN3_AVESA</name>
<evidence type="ECO:0000313" key="1">
    <source>
        <dbReference type="EnsemblPlants" id="AVESA.00010b.r2.2CG0289160.1.CDS"/>
    </source>
</evidence>
<organism evidence="1 2">
    <name type="scientific">Avena sativa</name>
    <name type="common">Oat</name>
    <dbReference type="NCBI Taxonomy" id="4498"/>
    <lineage>
        <taxon>Eukaryota</taxon>
        <taxon>Viridiplantae</taxon>
        <taxon>Streptophyta</taxon>
        <taxon>Embryophyta</taxon>
        <taxon>Tracheophyta</taxon>
        <taxon>Spermatophyta</taxon>
        <taxon>Magnoliopsida</taxon>
        <taxon>Liliopsida</taxon>
        <taxon>Poales</taxon>
        <taxon>Poaceae</taxon>
        <taxon>BOP clade</taxon>
        <taxon>Pooideae</taxon>
        <taxon>Poodae</taxon>
        <taxon>Poeae</taxon>
        <taxon>Poeae Chloroplast Group 1 (Aveneae type)</taxon>
        <taxon>Aveninae</taxon>
        <taxon>Avena</taxon>
    </lineage>
</organism>
<dbReference type="EnsemblPlants" id="AVESA.00010b.r2.2CG0289160.1">
    <property type="protein sequence ID" value="AVESA.00010b.r2.2CG0289160.1.CDS"/>
    <property type="gene ID" value="AVESA.00010b.r2.2CG0289160"/>
</dbReference>
<protein>
    <submittedName>
        <fullName evidence="1">Uncharacterized protein</fullName>
    </submittedName>
</protein>
<accession>A0ACD5UMN3</accession>